<dbReference type="Pfam" id="PF17851">
    <property type="entry name" value="GH43_C2"/>
    <property type="match status" value="1"/>
</dbReference>
<comment type="similarity">
    <text evidence="1 6">Belongs to the glycosyl hydrolase 43 family.</text>
</comment>
<evidence type="ECO:0000256" key="3">
    <source>
        <dbReference type="ARBA" id="ARBA00023295"/>
    </source>
</evidence>
<dbReference type="InterPro" id="IPR041542">
    <property type="entry name" value="GH43_C2"/>
</dbReference>
<evidence type="ECO:0000313" key="11">
    <source>
        <dbReference type="Proteomes" id="UP000596035"/>
    </source>
</evidence>
<dbReference type="GO" id="GO:0005975">
    <property type="term" value="P:carbohydrate metabolic process"/>
    <property type="evidence" value="ECO:0007669"/>
    <property type="project" value="InterPro"/>
</dbReference>
<dbReference type="GO" id="GO:0004553">
    <property type="term" value="F:hydrolase activity, hydrolyzing O-glycosyl compounds"/>
    <property type="evidence" value="ECO:0007669"/>
    <property type="project" value="InterPro"/>
</dbReference>
<proteinExistence type="inferred from homology"/>
<dbReference type="CDD" id="cd18617">
    <property type="entry name" value="GH43_XynB-like"/>
    <property type="match status" value="1"/>
</dbReference>
<dbReference type="PANTHER" id="PTHR42812:SF12">
    <property type="entry name" value="BETA-XYLOSIDASE-RELATED"/>
    <property type="match status" value="1"/>
</dbReference>
<evidence type="ECO:0000256" key="4">
    <source>
        <dbReference type="PIRSR" id="PIRSR606710-1"/>
    </source>
</evidence>
<dbReference type="InterPro" id="IPR051795">
    <property type="entry name" value="Glycosyl_Hydrlase_43"/>
</dbReference>
<dbReference type="AlphaFoldDB" id="A0A1Z2XLT0"/>
<accession>A0A1Z2XLT0</accession>
<keyword evidence="2 6" id="KW-0378">Hydrolase</keyword>
<dbReference type="Proteomes" id="UP000196710">
    <property type="component" value="Chromosome"/>
</dbReference>
<reference evidence="8" key="1">
    <citation type="journal article" date="2017" name="Genome Announc.">
        <title>High-Quality Whole-Genome Sequences of the Oligo-Mouse-Microbiota Bacterial Community.</title>
        <authorList>
            <person name="Garzetti D."/>
            <person name="Brugiroux S."/>
            <person name="Bunk B."/>
            <person name="Pukall R."/>
            <person name="McCoy K.D."/>
            <person name="Macpherson A.J."/>
            <person name="Stecher B."/>
        </authorList>
    </citation>
    <scope>NUCLEOTIDE SEQUENCE</scope>
    <source>
        <strain evidence="8">KB18</strain>
    </source>
</reference>
<feature type="active site" description="Proton donor" evidence="4">
    <location>
        <position position="180"/>
    </location>
</feature>
<dbReference type="Gene3D" id="2.60.120.200">
    <property type="match status" value="1"/>
</dbReference>
<dbReference type="EMBL" id="CP021422">
    <property type="protein sequence ID" value="ASB39391.1"/>
    <property type="molecule type" value="Genomic_DNA"/>
</dbReference>
<name>A0A1Z2XLT0_9FIRM</name>
<evidence type="ECO:0000313" key="8">
    <source>
        <dbReference type="EMBL" id="ASB39391.1"/>
    </source>
</evidence>
<keyword evidence="3 6" id="KW-0326">Glycosidase</keyword>
<dbReference type="Proteomes" id="UP000596035">
    <property type="component" value="Chromosome"/>
</dbReference>
<dbReference type="KEGG" id="amur:ADH66_01200"/>
<sequence>MNYRNPIIPGFYSDPSLCRVGDDFYLVTSSFEFFPGVPLFHSRDLVNWEQLGHVLDRQSQLPIGECGTSGGVFAPTIREHNGRFYMITTSVGGSRQRPLDNFLVWTDDINGPWSEPIHIDHMGIDPSLFWDTDGRAYYTGTHTDSEGRSCIGQFEIDLSTGAKLSETKIIWYGTGGRCPEGPHMYYIDGKYYLMIAEGGTEYGHMVTLAKGDSVWGPFVSCPHNPILSHRDVVDGFGQEGGPGSFQALGHGDLTCDGSGQWWMVFHGIRPTQGQLHHIGRETMLAPVGWNGEGWPVVNGGKPITAAMPLPGRPGEGFAEQRSFDLFADFTKGGPLSPRWVYLRNPYEENYRFDGGLALTAGEKSLDDLGSPTFTGLRQQHLFMAATTRMDCTPSEKQQAGLTVFHTNEQHYDLAVTRREGRRCAVLRRRVSDMAVESAPVFLGEDGPVFLEVESDKLEYRFFAEGAGGRTLVGVGRTQLLSTECTRGTFTGCFVGLFCQGEGSARFEEFQYRQLPR</sequence>
<dbReference type="InterPro" id="IPR006710">
    <property type="entry name" value="Glyco_hydro_43"/>
</dbReference>
<dbReference type="InterPro" id="IPR023296">
    <property type="entry name" value="Glyco_hydro_beta-prop_sf"/>
</dbReference>
<dbReference type="SUPFAM" id="SSF75005">
    <property type="entry name" value="Arabinanase/levansucrase/invertase"/>
    <property type="match status" value="1"/>
</dbReference>
<organism evidence="9 11">
    <name type="scientific">Acutalibacter muris</name>
    <dbReference type="NCBI Taxonomy" id="1796620"/>
    <lineage>
        <taxon>Bacteria</taxon>
        <taxon>Bacillati</taxon>
        <taxon>Bacillota</taxon>
        <taxon>Clostridia</taxon>
        <taxon>Eubacteriales</taxon>
        <taxon>Acutalibacteraceae</taxon>
        <taxon>Acutalibacter</taxon>
    </lineage>
</organism>
<dbReference type="Pfam" id="PF04616">
    <property type="entry name" value="Glyco_hydro_43"/>
    <property type="match status" value="1"/>
</dbReference>
<dbReference type="PANTHER" id="PTHR42812">
    <property type="entry name" value="BETA-XYLOSIDASE"/>
    <property type="match status" value="1"/>
</dbReference>
<evidence type="ECO:0000256" key="6">
    <source>
        <dbReference type="RuleBase" id="RU361187"/>
    </source>
</evidence>
<dbReference type="EMBL" id="CP065321">
    <property type="protein sequence ID" value="QQR28683.1"/>
    <property type="molecule type" value="Genomic_DNA"/>
</dbReference>
<evidence type="ECO:0000256" key="5">
    <source>
        <dbReference type="PIRSR" id="PIRSR606710-2"/>
    </source>
</evidence>
<dbReference type="SUPFAM" id="SSF49899">
    <property type="entry name" value="Concanavalin A-like lectins/glucanases"/>
    <property type="match status" value="1"/>
</dbReference>
<evidence type="ECO:0000313" key="10">
    <source>
        <dbReference type="Proteomes" id="UP000196710"/>
    </source>
</evidence>
<reference evidence="10" key="2">
    <citation type="submission" date="2017-05" db="EMBL/GenBank/DDBJ databases">
        <title>Improved OligoMM genomes.</title>
        <authorList>
            <person name="Garzetti D."/>
        </authorList>
    </citation>
    <scope>NUCLEOTIDE SEQUENCE [LARGE SCALE GENOMIC DNA]</scope>
    <source>
        <strain evidence="10">KB18</strain>
    </source>
</reference>
<dbReference type="RefSeq" id="WP_066536738.1">
    <property type="nucleotide sequence ID" value="NZ_CP021422.1"/>
</dbReference>
<feature type="site" description="Important for catalytic activity, responsible for pKa modulation of the active site Glu and correct orientation of both the proton donor and substrate" evidence="5">
    <location>
        <position position="125"/>
    </location>
</feature>
<evidence type="ECO:0000256" key="2">
    <source>
        <dbReference type="ARBA" id="ARBA00022801"/>
    </source>
</evidence>
<gene>
    <name evidence="8" type="ORF">ADH66_01200</name>
    <name evidence="9" type="ORF">I5Q82_11200</name>
</gene>
<keyword evidence="10" id="KW-1185">Reference proteome</keyword>
<feature type="domain" description="Beta-xylosidase C-terminal Concanavalin A-like" evidence="7">
    <location>
        <begin position="328"/>
        <end position="512"/>
    </location>
</feature>
<evidence type="ECO:0000259" key="7">
    <source>
        <dbReference type="Pfam" id="PF17851"/>
    </source>
</evidence>
<dbReference type="InterPro" id="IPR013320">
    <property type="entry name" value="ConA-like_dom_sf"/>
</dbReference>
<reference evidence="9 11" key="3">
    <citation type="submission" date="2020-11" db="EMBL/GenBank/DDBJ databases">
        <title>Closed and high quality bacterial genomes of the OMM12 community.</title>
        <authorList>
            <person name="Marbouty M."/>
            <person name="Lamy-Besnier Q."/>
            <person name="Debarbieux L."/>
            <person name="Koszul R."/>
        </authorList>
    </citation>
    <scope>NUCLEOTIDE SEQUENCE [LARGE SCALE GENOMIC DNA]</scope>
    <source>
        <strain evidence="9 11">KB18</strain>
    </source>
</reference>
<evidence type="ECO:0000256" key="1">
    <source>
        <dbReference type="ARBA" id="ARBA00009865"/>
    </source>
</evidence>
<dbReference type="Gene3D" id="2.115.10.20">
    <property type="entry name" value="Glycosyl hydrolase domain, family 43"/>
    <property type="match status" value="1"/>
</dbReference>
<evidence type="ECO:0000313" key="9">
    <source>
        <dbReference type="EMBL" id="QQR28683.1"/>
    </source>
</evidence>
<feature type="active site" description="Proton acceptor" evidence="4">
    <location>
        <position position="14"/>
    </location>
</feature>
<protein>
    <submittedName>
        <fullName evidence="8">Glycoside hydrolase 43 family protein</fullName>
    </submittedName>
    <submittedName>
        <fullName evidence="9">Glycoside hydrolase family 43 protein</fullName>
    </submittedName>
</protein>